<gene>
    <name evidence="1" type="ORF">ADP64_000082</name>
</gene>
<accession>A0A0K2FI00</accession>
<sequence>MTTKTYTIVHQRNGVRVYRVACAAKPSFTTGHWDGENRYTVDVQSLSERVPPNLRAAVLRCVFWSVRDAPLLPSRADLHDRNGNAMGTLYAYPDWIPEAAEAALPQAMRGVWLPFHMVNREQRFTLTGSVVYRKHDARSAIIKNRDKFERVPFTKWQCVCLY</sequence>
<keyword evidence="2" id="KW-1185">Reference proteome</keyword>
<evidence type="ECO:0000313" key="2">
    <source>
        <dbReference type="Proteomes" id="UP000201646"/>
    </source>
</evidence>
<evidence type="ECO:0000313" key="1">
    <source>
        <dbReference type="EMBL" id="ALA45388.1"/>
    </source>
</evidence>
<dbReference type="GeneID" id="26798965"/>
<organism evidence="1 2">
    <name type="scientific">Achromobacter phage phiAxp-2</name>
    <dbReference type="NCBI Taxonomy" id="1664246"/>
    <lineage>
        <taxon>Viruses</taxon>
        <taxon>Duplodnaviria</taxon>
        <taxon>Heunggongvirae</taxon>
        <taxon>Uroviricota</taxon>
        <taxon>Caudoviricetes</taxon>
        <taxon>Casjensviridae</taxon>
        <taxon>Fengtaivirus</taxon>
        <taxon>Fengtaivirus Axp2</taxon>
    </lineage>
</organism>
<dbReference type="EMBL" id="KT321316">
    <property type="protein sequence ID" value="ALA45388.1"/>
    <property type="molecule type" value="Genomic_DNA"/>
</dbReference>
<dbReference type="KEGG" id="vg:26798965"/>
<reference evidence="1" key="1">
    <citation type="submission" date="2015-09" db="EMBL/GenBank/DDBJ databases">
        <authorList>
            <person name="Zhao X."/>
        </authorList>
    </citation>
    <scope>NUCLEOTIDE SEQUENCE</scope>
</reference>
<dbReference type="RefSeq" id="YP_009226500.1">
    <property type="nucleotide sequence ID" value="NC_029106.1"/>
</dbReference>
<name>A0A0K2FI00_9CAUD</name>
<protein>
    <submittedName>
        <fullName evidence="1">Uncharacterized protein</fullName>
    </submittedName>
</protein>
<dbReference type="Proteomes" id="UP000201646">
    <property type="component" value="Segment"/>
</dbReference>
<proteinExistence type="predicted"/>